<dbReference type="EMBL" id="UOEL01000127">
    <property type="protein sequence ID" value="VAW15851.1"/>
    <property type="molecule type" value="Genomic_DNA"/>
</dbReference>
<gene>
    <name evidence="2" type="ORF">MNBD_BACTEROID03-2381</name>
</gene>
<dbReference type="Gene3D" id="3.40.50.2300">
    <property type="match status" value="1"/>
</dbReference>
<proteinExistence type="predicted"/>
<organism evidence="2">
    <name type="scientific">hydrothermal vent metagenome</name>
    <dbReference type="NCBI Taxonomy" id="652676"/>
    <lineage>
        <taxon>unclassified sequences</taxon>
        <taxon>metagenomes</taxon>
        <taxon>ecological metagenomes</taxon>
    </lineage>
</organism>
<protein>
    <submittedName>
        <fullName evidence="2">Two-component response regulator of nitrate reduction</fullName>
    </submittedName>
</protein>
<sequence length="228" mass="25783">MKKSDDMRIVRILTIEDHEMTAVGYKSILEAENFGDFKVRVDIITDYTLGKEKIESSSRTLNYDIILMDIQLFPSHSKEMKSGEDLGLLARRIVPESKLVFMSSFDDSLRITSIFKNVKPDGYMVKSEIDEQSLKTMVQTIIDDKPYCTAGAFTAMLKKITSDIAIDDIDQKILYHLSTGTRTKDIAPLISISTTTVESRKRHLKIIFGTENGNDISLIEAAREKGFL</sequence>
<dbReference type="GO" id="GO:0000160">
    <property type="term" value="P:phosphorelay signal transduction system"/>
    <property type="evidence" value="ECO:0007669"/>
    <property type="project" value="InterPro"/>
</dbReference>
<accession>A0A3B0TB49</accession>
<dbReference type="SUPFAM" id="SSF52172">
    <property type="entry name" value="CheY-like"/>
    <property type="match status" value="1"/>
</dbReference>
<dbReference type="AlphaFoldDB" id="A0A3B0TB49"/>
<dbReference type="InterPro" id="IPR001789">
    <property type="entry name" value="Sig_transdc_resp-reg_receiver"/>
</dbReference>
<dbReference type="InterPro" id="IPR011006">
    <property type="entry name" value="CheY-like_superfamily"/>
</dbReference>
<evidence type="ECO:0000259" key="1">
    <source>
        <dbReference type="PROSITE" id="PS50110"/>
    </source>
</evidence>
<evidence type="ECO:0000313" key="2">
    <source>
        <dbReference type="EMBL" id="VAW15851.1"/>
    </source>
</evidence>
<feature type="domain" description="Response regulatory" evidence="1">
    <location>
        <begin position="11"/>
        <end position="141"/>
    </location>
</feature>
<dbReference type="PROSITE" id="PS50110">
    <property type="entry name" value="RESPONSE_REGULATORY"/>
    <property type="match status" value="1"/>
</dbReference>
<name>A0A3B0TB49_9ZZZZ</name>
<reference evidence="2" key="1">
    <citation type="submission" date="2018-06" db="EMBL/GenBank/DDBJ databases">
        <authorList>
            <person name="Zhirakovskaya E."/>
        </authorList>
    </citation>
    <scope>NUCLEOTIDE SEQUENCE</scope>
</reference>